<feature type="domain" description="Ras-associating" evidence="2">
    <location>
        <begin position="152"/>
        <end position="245"/>
    </location>
</feature>
<dbReference type="PROSITE" id="PS50200">
    <property type="entry name" value="RA"/>
    <property type="match status" value="2"/>
</dbReference>
<dbReference type="Proteomes" id="UP000192578">
    <property type="component" value="Unassembled WGS sequence"/>
</dbReference>
<dbReference type="InterPro" id="IPR029071">
    <property type="entry name" value="Ubiquitin-like_domsf"/>
</dbReference>
<dbReference type="GO" id="GO:0007165">
    <property type="term" value="P:signal transduction"/>
    <property type="evidence" value="ECO:0007669"/>
    <property type="project" value="InterPro"/>
</dbReference>
<evidence type="ECO:0000259" key="2">
    <source>
        <dbReference type="PROSITE" id="PS50200"/>
    </source>
</evidence>
<accession>A0A1W0X862</accession>
<feature type="region of interest" description="Disordered" evidence="1">
    <location>
        <begin position="1"/>
        <end position="48"/>
    </location>
</feature>
<evidence type="ECO:0000313" key="3">
    <source>
        <dbReference type="EMBL" id="OQV23693.1"/>
    </source>
</evidence>
<dbReference type="PANTHER" id="PTHR21298">
    <property type="entry name" value="GH01721P"/>
    <property type="match status" value="1"/>
</dbReference>
<dbReference type="InterPro" id="IPR000159">
    <property type="entry name" value="RA_dom"/>
</dbReference>
<dbReference type="GO" id="GO:0045743">
    <property type="term" value="P:positive regulation of fibroblast growth factor receptor signaling pathway"/>
    <property type="evidence" value="ECO:0007669"/>
    <property type="project" value="TreeGrafter"/>
</dbReference>
<evidence type="ECO:0000256" key="1">
    <source>
        <dbReference type="SAM" id="MobiDB-lite"/>
    </source>
</evidence>
<feature type="compositionally biased region" description="Polar residues" evidence="1">
    <location>
        <begin position="13"/>
        <end position="33"/>
    </location>
</feature>
<feature type="domain" description="Ras-associating" evidence="2">
    <location>
        <begin position="54"/>
        <end position="149"/>
    </location>
</feature>
<dbReference type="OrthoDB" id="3908708at2759"/>
<comment type="caution">
    <text evidence="3">The sequence shown here is derived from an EMBL/GenBank/DDBJ whole genome shotgun (WGS) entry which is preliminary data.</text>
</comment>
<evidence type="ECO:0000313" key="4">
    <source>
        <dbReference type="Proteomes" id="UP000192578"/>
    </source>
</evidence>
<dbReference type="SUPFAM" id="SSF54236">
    <property type="entry name" value="Ubiquitin-like"/>
    <property type="match status" value="2"/>
</dbReference>
<proteinExistence type="predicted"/>
<feature type="compositionally biased region" description="Low complexity" evidence="1">
    <location>
        <begin position="34"/>
        <end position="48"/>
    </location>
</feature>
<name>A0A1W0X862_HYPEX</name>
<keyword evidence="4" id="KW-1185">Reference proteome</keyword>
<protein>
    <recommendedName>
        <fullName evidence="2">Ras-associating domain-containing protein</fullName>
    </recommendedName>
</protein>
<dbReference type="SMART" id="SM00314">
    <property type="entry name" value="RA"/>
    <property type="match status" value="2"/>
</dbReference>
<dbReference type="Pfam" id="PF00788">
    <property type="entry name" value="RA"/>
    <property type="match status" value="2"/>
</dbReference>
<sequence length="310" mass="35234">MFKHMSYPHSRKSLSASSEDGSQKNGTRGNGTLSSDTCSSRSSSALSSAGGEAQTGVIKVHCNILRPDVDYKTLFVSNYTSTKDVVQMLLRKCKMRNRDPNLYYLMMEISMNCQSGQPLLTVLELDDDAQPLDLQTCQPSGYRIKFTLMCREGGLLKVHDTCLNPSSKYKSLLIAQHTLAEEVVQLLLNCHDSMESSDNFALFEVCHMPHYYEHKLHPHDMPLLLERDQWPHATSCTFHLRPIVPSVTEGHRPPFVSQQSAPEERMQAPELPLKDTRLSESQKESYLRDRPPSFFYGENPFSAYQNYVYI</sequence>
<reference evidence="4" key="1">
    <citation type="submission" date="2017-01" db="EMBL/GenBank/DDBJ databases">
        <title>Comparative genomics of anhydrobiosis in the tardigrade Hypsibius dujardini.</title>
        <authorList>
            <person name="Yoshida Y."/>
            <person name="Koutsovoulos G."/>
            <person name="Laetsch D."/>
            <person name="Stevens L."/>
            <person name="Kumar S."/>
            <person name="Horikawa D."/>
            <person name="Ishino K."/>
            <person name="Komine S."/>
            <person name="Tomita M."/>
            <person name="Blaxter M."/>
            <person name="Arakawa K."/>
        </authorList>
    </citation>
    <scope>NUCLEOTIDE SEQUENCE [LARGE SCALE GENOMIC DNA]</scope>
    <source>
        <strain evidence="4">Z151</strain>
    </source>
</reference>
<dbReference type="AlphaFoldDB" id="A0A1W0X862"/>
<dbReference type="PANTHER" id="PTHR21298:SF2">
    <property type="entry name" value="GH01721P"/>
    <property type="match status" value="1"/>
</dbReference>
<dbReference type="CDD" id="cd17043">
    <property type="entry name" value="RA"/>
    <property type="match status" value="2"/>
</dbReference>
<gene>
    <name evidence="3" type="ORF">BV898_02430</name>
</gene>
<feature type="compositionally biased region" description="Basic and acidic residues" evidence="1">
    <location>
        <begin position="262"/>
        <end position="285"/>
    </location>
</feature>
<organism evidence="3 4">
    <name type="scientific">Hypsibius exemplaris</name>
    <name type="common">Freshwater tardigrade</name>
    <dbReference type="NCBI Taxonomy" id="2072580"/>
    <lineage>
        <taxon>Eukaryota</taxon>
        <taxon>Metazoa</taxon>
        <taxon>Ecdysozoa</taxon>
        <taxon>Tardigrada</taxon>
        <taxon>Eutardigrada</taxon>
        <taxon>Parachela</taxon>
        <taxon>Hypsibioidea</taxon>
        <taxon>Hypsibiidae</taxon>
        <taxon>Hypsibius</taxon>
    </lineage>
</organism>
<dbReference type="EMBL" id="MTYJ01000010">
    <property type="protein sequence ID" value="OQV23693.1"/>
    <property type="molecule type" value="Genomic_DNA"/>
</dbReference>
<feature type="region of interest" description="Disordered" evidence="1">
    <location>
        <begin position="249"/>
        <end position="285"/>
    </location>
</feature>
<dbReference type="GO" id="GO:0045742">
    <property type="term" value="P:positive regulation of epidermal growth factor receptor signaling pathway"/>
    <property type="evidence" value="ECO:0007669"/>
    <property type="project" value="TreeGrafter"/>
</dbReference>
<dbReference type="Gene3D" id="3.10.20.90">
    <property type="entry name" value="Phosphatidylinositol 3-kinase Catalytic Subunit, Chain A, domain 1"/>
    <property type="match status" value="2"/>
</dbReference>